<accession>A0A0U5FMA9</accession>
<proteinExistence type="predicted"/>
<comment type="caution">
    <text evidence="2">The sequence shown here is derived from an EMBL/GenBank/DDBJ whole genome shotgun (WGS) entry which is preliminary data.</text>
</comment>
<evidence type="ECO:0000256" key="1">
    <source>
        <dbReference type="SAM" id="MobiDB-lite"/>
    </source>
</evidence>
<name>A0A0U5FMA9_XANCI</name>
<dbReference type="EMBL" id="CCXZ01000158">
    <property type="protein sequence ID" value="CEG17398.1"/>
    <property type="molecule type" value="Genomic_DNA"/>
</dbReference>
<evidence type="ECO:0000313" key="2">
    <source>
        <dbReference type="EMBL" id="CEG17398.1"/>
    </source>
</evidence>
<reference evidence="2 3" key="1">
    <citation type="submission" date="2014-09" db="EMBL/GenBank/DDBJ databases">
        <authorList>
            <person name="Regsiter A."/>
        </authorList>
    </citation>
    <scope>NUCLEOTIDE SEQUENCE [LARGE SCALE GENOMIC DNA]</scope>
</reference>
<dbReference type="Proteomes" id="UP000052230">
    <property type="component" value="Unassembled WGS sequence"/>
</dbReference>
<feature type="region of interest" description="Disordered" evidence="1">
    <location>
        <begin position="99"/>
        <end position="123"/>
    </location>
</feature>
<protein>
    <submittedName>
        <fullName evidence="2">Uncharacterized protein</fullName>
    </submittedName>
</protein>
<sequence length="154" mass="15759">MSAPVRSVLAKDIQGDGACGPGASLGLTAFAKSGPMIGGDAGMGLLCRTNELRRDAHAGRLLRADPGQGAVFGHWRLDAESGADVQSPPAPVYGRVMRAEDRSHGASGSGQPSSRVAVSGRGWRAQNRSVPAMHAAFRAPQGAPGVGTVVCQQF</sequence>
<keyword evidence="3" id="KW-1185">Reference proteome</keyword>
<organism evidence="2 3">
    <name type="scientific">Xanthomonas citri pv. citri</name>
    <dbReference type="NCBI Taxonomy" id="611301"/>
    <lineage>
        <taxon>Bacteria</taxon>
        <taxon>Pseudomonadati</taxon>
        <taxon>Pseudomonadota</taxon>
        <taxon>Gammaproteobacteria</taxon>
        <taxon>Lysobacterales</taxon>
        <taxon>Lysobacteraceae</taxon>
        <taxon>Xanthomonas</taxon>
    </lineage>
</organism>
<gene>
    <name evidence="2" type="ORF">XAC3562_620060</name>
</gene>
<evidence type="ECO:0000313" key="3">
    <source>
        <dbReference type="Proteomes" id="UP000052230"/>
    </source>
</evidence>
<dbReference type="AlphaFoldDB" id="A0A0U5FMA9"/>